<protein>
    <submittedName>
        <fullName evidence="1">Killing trait</fullName>
    </submittedName>
</protein>
<gene>
    <name evidence="1" type="ORF">OCH7691_02538</name>
</gene>
<keyword evidence="2" id="KW-1185">Reference proteome</keyword>
<dbReference type="InterPro" id="IPR021070">
    <property type="entry name" value="Killing_trait_RebB"/>
</dbReference>
<dbReference type="Pfam" id="PF11747">
    <property type="entry name" value="RebB"/>
    <property type="match status" value="1"/>
</dbReference>
<accession>A0A1Y5TD75</accession>
<dbReference type="RefSeq" id="WP_085883883.1">
    <property type="nucleotide sequence ID" value="NZ_FWFR01000002.1"/>
</dbReference>
<dbReference type="Proteomes" id="UP000193200">
    <property type="component" value="Unassembled WGS sequence"/>
</dbReference>
<name>A0A1Y5TD75_9PROT</name>
<reference evidence="1 2" key="1">
    <citation type="submission" date="2017-03" db="EMBL/GenBank/DDBJ databases">
        <authorList>
            <person name="Afonso C.L."/>
            <person name="Miller P.J."/>
            <person name="Scott M.A."/>
            <person name="Spackman E."/>
            <person name="Goraichik I."/>
            <person name="Dimitrov K.M."/>
            <person name="Suarez D.L."/>
            <person name="Swayne D.E."/>
        </authorList>
    </citation>
    <scope>NUCLEOTIDE SEQUENCE [LARGE SCALE GENOMIC DNA]</scope>
    <source>
        <strain evidence="1 2">CECT 7691</strain>
    </source>
</reference>
<evidence type="ECO:0000313" key="2">
    <source>
        <dbReference type="Proteomes" id="UP000193200"/>
    </source>
</evidence>
<sequence>MPNIVNEQTTDAVTQTNVRVLGDSAPFAMGLVYQFAAHSSGLAMENATVATNFLNTVTNASAASMTALKVAEANALSSLTTSISEAYNSQTAAISQALNAQTQSTAAGLNAITTAGSSGMAAQTAQDIAGLTADSVAATAVAMYEIVKQMAG</sequence>
<evidence type="ECO:0000313" key="1">
    <source>
        <dbReference type="EMBL" id="SLN57753.1"/>
    </source>
</evidence>
<organism evidence="1 2">
    <name type="scientific">Oceanibacterium hippocampi</name>
    <dbReference type="NCBI Taxonomy" id="745714"/>
    <lineage>
        <taxon>Bacteria</taxon>
        <taxon>Pseudomonadati</taxon>
        <taxon>Pseudomonadota</taxon>
        <taxon>Alphaproteobacteria</taxon>
        <taxon>Sneathiellales</taxon>
        <taxon>Sneathiellaceae</taxon>
        <taxon>Oceanibacterium</taxon>
    </lineage>
</organism>
<dbReference type="InParanoid" id="A0A1Y5TD75"/>
<dbReference type="EMBL" id="FWFR01000002">
    <property type="protein sequence ID" value="SLN57753.1"/>
    <property type="molecule type" value="Genomic_DNA"/>
</dbReference>
<dbReference type="AlphaFoldDB" id="A0A1Y5TD75"/>
<proteinExistence type="predicted"/>